<reference evidence="8" key="2">
    <citation type="journal article" date="2023" name="Int. J. Mol. Sci.">
        <title>De Novo Assembly and Annotation of 11 Diverse Shrub Willow (Salix) Genomes Reveals Novel Gene Organization in Sex-Linked Regions.</title>
        <authorList>
            <person name="Hyden B."/>
            <person name="Feng K."/>
            <person name="Yates T.B."/>
            <person name="Jawdy S."/>
            <person name="Cereghino C."/>
            <person name="Smart L.B."/>
            <person name="Muchero W."/>
        </authorList>
    </citation>
    <scope>NUCLEOTIDE SEQUENCE</scope>
    <source>
        <tissue evidence="8">Shoot tip</tissue>
    </source>
</reference>
<evidence type="ECO:0000256" key="3">
    <source>
        <dbReference type="ARBA" id="ARBA00022679"/>
    </source>
</evidence>
<evidence type="ECO:0000256" key="6">
    <source>
        <dbReference type="ARBA" id="ARBA00023316"/>
    </source>
</evidence>
<comment type="subcellular location">
    <subcellularLocation>
        <location evidence="7">Golgi apparatus</location>
        <location evidence="7">Golgi stack membrane</location>
        <topology evidence="7">Single-pass type II membrane protein</topology>
    </subcellularLocation>
</comment>
<keyword evidence="7" id="KW-0812">Transmembrane</keyword>
<dbReference type="EMBL" id="JAPFFI010000007">
    <property type="protein sequence ID" value="KAJ6388010.1"/>
    <property type="molecule type" value="Genomic_DNA"/>
</dbReference>
<evidence type="ECO:0000256" key="4">
    <source>
        <dbReference type="ARBA" id="ARBA00023034"/>
    </source>
</evidence>
<name>A0ABQ9BQF4_9ROSI</name>
<keyword evidence="7" id="KW-0472">Membrane</keyword>
<keyword evidence="2 7" id="KW-0328">Glycosyltransferase</keyword>
<evidence type="ECO:0000256" key="1">
    <source>
        <dbReference type="ARBA" id="ARBA00010481"/>
    </source>
</evidence>
<dbReference type="Proteomes" id="UP001141253">
    <property type="component" value="Chromosome 3"/>
</dbReference>
<dbReference type="EC" id="2.4.1.-" evidence="7"/>
<keyword evidence="5" id="KW-0325">Glycoprotein</keyword>
<keyword evidence="9" id="KW-1185">Reference proteome</keyword>
<protein>
    <recommendedName>
        <fullName evidence="7">Fucosyltransferase</fullName>
        <ecNumber evidence="7">2.4.1.-</ecNumber>
    </recommendedName>
</protein>
<organism evidence="8 9">
    <name type="scientific">Salix suchowensis</name>
    <dbReference type="NCBI Taxonomy" id="1278906"/>
    <lineage>
        <taxon>Eukaryota</taxon>
        <taxon>Viridiplantae</taxon>
        <taxon>Streptophyta</taxon>
        <taxon>Embryophyta</taxon>
        <taxon>Tracheophyta</taxon>
        <taxon>Spermatophyta</taxon>
        <taxon>Magnoliopsida</taxon>
        <taxon>eudicotyledons</taxon>
        <taxon>Gunneridae</taxon>
        <taxon>Pentapetalae</taxon>
        <taxon>rosids</taxon>
        <taxon>fabids</taxon>
        <taxon>Malpighiales</taxon>
        <taxon>Salicaceae</taxon>
        <taxon>Saliceae</taxon>
        <taxon>Salix</taxon>
    </lineage>
</organism>
<feature type="transmembrane region" description="Helical" evidence="7">
    <location>
        <begin position="37"/>
        <end position="54"/>
    </location>
</feature>
<keyword evidence="6 7" id="KW-0961">Cell wall biogenesis/degradation</keyword>
<evidence type="ECO:0000256" key="2">
    <source>
        <dbReference type="ARBA" id="ARBA00022676"/>
    </source>
</evidence>
<keyword evidence="7" id="KW-1133">Transmembrane helix</keyword>
<dbReference type="PANTHER" id="PTHR31889:SF2">
    <property type="entry name" value="FUCOSYLTRANSFERASE 3"/>
    <property type="match status" value="1"/>
</dbReference>
<comment type="caution">
    <text evidence="8">The sequence shown here is derived from an EMBL/GenBank/DDBJ whole genome shotgun (WGS) entry which is preliminary data.</text>
</comment>
<gene>
    <name evidence="8" type="ORF">OIU77_026555</name>
</gene>
<evidence type="ECO:0000256" key="5">
    <source>
        <dbReference type="ARBA" id="ARBA00023180"/>
    </source>
</evidence>
<evidence type="ECO:0000256" key="7">
    <source>
        <dbReference type="RuleBase" id="RU367004"/>
    </source>
</evidence>
<evidence type="ECO:0000313" key="8">
    <source>
        <dbReference type="EMBL" id="KAJ6388010.1"/>
    </source>
</evidence>
<evidence type="ECO:0000313" key="9">
    <source>
        <dbReference type="Proteomes" id="UP001141253"/>
    </source>
</evidence>
<dbReference type="Pfam" id="PF03254">
    <property type="entry name" value="XG_FTase"/>
    <property type="match status" value="1"/>
</dbReference>
<keyword evidence="3 7" id="KW-0808">Transferase</keyword>
<comment type="function">
    <text evidence="7">May be involved in cell wall biosynthesis.</text>
</comment>
<dbReference type="InterPro" id="IPR004938">
    <property type="entry name" value="XG_FTase"/>
</dbReference>
<dbReference type="PANTHER" id="PTHR31889">
    <property type="entry name" value="FUCOSYLTRANSFERASE 2-RELATED"/>
    <property type="match status" value="1"/>
</dbReference>
<proteinExistence type="inferred from homology"/>
<comment type="similarity">
    <text evidence="1 7">Belongs to the glycosyltransferase 37 family.</text>
</comment>
<sequence>MVSDEFSGMISTIRDQTSWNKTGFQFKMQRNGYCSKIPYAFLIVFSVLLMFLIVQQRSKTFEVNGGDATINVLAGGGAAQTETPEVADFLQIQEMFHLNKFLTNFLLPGHDKGSCLSRYESVVYRKPSSHKPSPYLLSKLRKYESLHKLCGPFTESYNKTLEQLKSGRNVSTTDCNYVVYTPFKWPREQDANHCVSISLRSPHKPGPTGGIRK</sequence>
<reference evidence="8" key="1">
    <citation type="submission" date="2022-10" db="EMBL/GenBank/DDBJ databases">
        <authorList>
            <person name="Hyden B.L."/>
            <person name="Feng K."/>
            <person name="Yates T."/>
            <person name="Jawdy S."/>
            <person name="Smart L.B."/>
            <person name="Muchero W."/>
        </authorList>
    </citation>
    <scope>NUCLEOTIDE SEQUENCE</scope>
    <source>
        <tissue evidence="8">Shoot tip</tissue>
    </source>
</reference>
<accession>A0ABQ9BQF4</accession>
<keyword evidence="4 7" id="KW-0333">Golgi apparatus</keyword>